<dbReference type="RefSeq" id="WP_126383506.1">
    <property type="nucleotide sequence ID" value="NZ_LR134350.1"/>
</dbReference>
<proteinExistence type="predicted"/>
<dbReference type="OrthoDB" id="3268707at2"/>
<dbReference type="AlphaFoldDB" id="A0A3S4TBC7"/>
<protein>
    <submittedName>
        <fullName evidence="2">Uncharacterized protein</fullName>
    </submittedName>
</protein>
<name>A0A3S4TBC7_9ACTO</name>
<organism evidence="2 3">
    <name type="scientific">Actinomyces howellii</name>
    <dbReference type="NCBI Taxonomy" id="52771"/>
    <lineage>
        <taxon>Bacteria</taxon>
        <taxon>Bacillati</taxon>
        <taxon>Actinomycetota</taxon>
        <taxon>Actinomycetes</taxon>
        <taxon>Actinomycetales</taxon>
        <taxon>Actinomycetaceae</taxon>
        <taxon>Actinomyces</taxon>
    </lineage>
</organism>
<gene>
    <name evidence="2" type="ORF">NCTC11636_02471</name>
</gene>
<feature type="compositionally biased region" description="Basic and acidic residues" evidence="1">
    <location>
        <begin position="162"/>
        <end position="177"/>
    </location>
</feature>
<feature type="compositionally biased region" description="Polar residues" evidence="1">
    <location>
        <begin position="448"/>
        <end position="466"/>
    </location>
</feature>
<evidence type="ECO:0000313" key="2">
    <source>
        <dbReference type="EMBL" id="VEG29998.1"/>
    </source>
</evidence>
<reference evidence="2 3" key="1">
    <citation type="submission" date="2018-12" db="EMBL/GenBank/DDBJ databases">
        <authorList>
            <consortium name="Pathogen Informatics"/>
        </authorList>
    </citation>
    <scope>NUCLEOTIDE SEQUENCE [LARGE SCALE GENOMIC DNA]</scope>
    <source>
        <strain evidence="2 3">NCTC11636</strain>
    </source>
</reference>
<dbReference type="KEGG" id="ahw:NCTC11636_02471"/>
<dbReference type="EMBL" id="LR134350">
    <property type="protein sequence ID" value="VEG29998.1"/>
    <property type="molecule type" value="Genomic_DNA"/>
</dbReference>
<accession>A0A3S4TBC7</accession>
<feature type="region of interest" description="Disordered" evidence="1">
    <location>
        <begin position="490"/>
        <end position="531"/>
    </location>
</feature>
<sequence>MTSQHDEVTAQASGEARRAFQVAVQVARFLADQRARSLERARRRSLAQERAVRDTIERQRRLAEPVLRRGMDDRFWDAAQPKDAAYVHGVAVRFEQVDPLARMVVDRCRDEARRRWDVDLDDTTTTRAEDLDGAVAADVAPILEDEEDVDLRTALDQTAEQQETHQGRTKEPAKEQPHGQGPTADDARRTDPPAVGHETADGTVEETGASTVTASELSADENTAWRWFTSHYDPTRTMPDQDDAHRRAWAHSTWAAMAAEGIDLDHPPAIEPLTGDARDSWRSQDGASAQVADALGVDPAHVRGRVDPRSLSPLRRSWEIEQAGAWPELSQWDQTFQTSGSAALRSGYEPRLVGQAPTPGRYTALTRQAAAAEARQAGMDVGTYLDHLQPLQRRGLISTHTSGAGKEGTETHDQLALAASYRVAYARRSALERPDWSIRRARAADRATSFQDGSSRQPAWDSTQARQAWAETQLARGVDPEAVRAVATGDRALHEPASRATAHQSTTAKNGAADRPRVTAKQALHGQDQQM</sequence>
<dbReference type="Proteomes" id="UP000266895">
    <property type="component" value="Chromosome"/>
</dbReference>
<keyword evidence="3" id="KW-1185">Reference proteome</keyword>
<evidence type="ECO:0000256" key="1">
    <source>
        <dbReference type="SAM" id="MobiDB-lite"/>
    </source>
</evidence>
<feature type="region of interest" description="Disordered" evidence="1">
    <location>
        <begin position="158"/>
        <end position="217"/>
    </location>
</feature>
<evidence type="ECO:0000313" key="3">
    <source>
        <dbReference type="Proteomes" id="UP000266895"/>
    </source>
</evidence>
<feature type="region of interest" description="Disordered" evidence="1">
    <location>
        <begin position="445"/>
        <end position="476"/>
    </location>
</feature>